<sequence>MNEPLANLTVISASTGLGLLKLQSVYAGTVKTVFESSSMGCTSLVADDLAIACYCEAYPTQAGEVADAA</sequence>
<evidence type="ECO:0000313" key="1">
    <source>
        <dbReference type="EMBL" id="TAA37219.1"/>
    </source>
</evidence>
<dbReference type="RefSeq" id="WP_130522252.1">
    <property type="nucleotide sequence ID" value="NZ_SHLZ01000001.1"/>
</dbReference>
<gene>
    <name evidence="1" type="ORF">EA656_00635</name>
</gene>
<comment type="caution">
    <text evidence="1">The sequence shown here is derived from an EMBL/GenBank/DDBJ whole genome shotgun (WGS) entry which is preliminary data.</text>
</comment>
<protein>
    <submittedName>
        <fullName evidence="1">Uncharacterized protein</fullName>
    </submittedName>
</protein>
<dbReference type="Proteomes" id="UP000292087">
    <property type="component" value="Unassembled WGS sequence"/>
</dbReference>
<organism evidence="1 2">
    <name type="scientific">Pseudoxanthomonas winnipegensis</name>
    <dbReference type="NCBI Taxonomy" id="2480810"/>
    <lineage>
        <taxon>Bacteria</taxon>
        <taxon>Pseudomonadati</taxon>
        <taxon>Pseudomonadota</taxon>
        <taxon>Gammaproteobacteria</taxon>
        <taxon>Lysobacterales</taxon>
        <taxon>Lysobacteraceae</taxon>
        <taxon>Pseudoxanthomonas</taxon>
    </lineage>
</organism>
<accession>A0A4Q8LZM7</accession>
<dbReference type="AlphaFoldDB" id="A0A4Q8LZM7"/>
<evidence type="ECO:0000313" key="2">
    <source>
        <dbReference type="Proteomes" id="UP000292087"/>
    </source>
</evidence>
<name>A0A4Q8LZM7_9GAMM</name>
<dbReference type="EMBL" id="SHMF01000001">
    <property type="protein sequence ID" value="TAA37219.1"/>
    <property type="molecule type" value="Genomic_DNA"/>
</dbReference>
<reference evidence="1 2" key="1">
    <citation type="submission" date="2019-02" db="EMBL/GenBank/DDBJ databases">
        <title>WGS of Pseudoxanthomonas species novum from clinical isolates.</title>
        <authorList>
            <person name="Bernier A.-M."/>
            <person name="Bernard K."/>
            <person name="Vachon A."/>
        </authorList>
    </citation>
    <scope>NUCLEOTIDE SEQUENCE [LARGE SCALE GENOMIC DNA]</scope>
    <source>
        <strain evidence="1 2">NML140781</strain>
    </source>
</reference>
<proteinExistence type="predicted"/>